<dbReference type="RefSeq" id="WP_146601335.1">
    <property type="nucleotide sequence ID" value="NZ_SJPY01000006.1"/>
</dbReference>
<feature type="region of interest" description="Disordered" evidence="1">
    <location>
        <begin position="138"/>
        <end position="180"/>
    </location>
</feature>
<accession>A0A5C6DQP8</accession>
<sequence>MHKKSFSRTTITVPCELKKRMKRAGSLLNWSAIACEAFETKLEEIGPFEEITSIDGAVRRLKASTESEPATEAVHSESGAAAGRHWALNLANAEQLSALEEFHCEAADENWSELLHSREGWLELTRRIATDEAIEAAMEEESEHGHGHRRHHRGGGRDHGRRGRGRGPGGRRSGGQHKRHHFRARAFWRSVLDERPSEPGFFCSFADAALDVWKQVKPQLDD</sequence>
<name>A0A5C6DQP8_9BACT</name>
<organism evidence="2 3">
    <name type="scientific">Novipirellula aureliae</name>
    <dbReference type="NCBI Taxonomy" id="2527966"/>
    <lineage>
        <taxon>Bacteria</taxon>
        <taxon>Pseudomonadati</taxon>
        <taxon>Planctomycetota</taxon>
        <taxon>Planctomycetia</taxon>
        <taxon>Pirellulales</taxon>
        <taxon>Pirellulaceae</taxon>
        <taxon>Novipirellula</taxon>
    </lineage>
</organism>
<dbReference type="AlphaFoldDB" id="A0A5C6DQP8"/>
<dbReference type="Proteomes" id="UP000315471">
    <property type="component" value="Unassembled WGS sequence"/>
</dbReference>
<protein>
    <submittedName>
        <fullName evidence="2">Uncharacterized protein</fullName>
    </submittedName>
</protein>
<feature type="compositionally biased region" description="Basic residues" evidence="1">
    <location>
        <begin position="146"/>
        <end position="165"/>
    </location>
</feature>
<dbReference type="EMBL" id="SJPY01000006">
    <property type="protein sequence ID" value="TWU39078.1"/>
    <property type="molecule type" value="Genomic_DNA"/>
</dbReference>
<dbReference type="PROSITE" id="PS51257">
    <property type="entry name" value="PROKAR_LIPOPROTEIN"/>
    <property type="match status" value="1"/>
</dbReference>
<keyword evidence="3" id="KW-1185">Reference proteome</keyword>
<evidence type="ECO:0000313" key="2">
    <source>
        <dbReference type="EMBL" id="TWU39078.1"/>
    </source>
</evidence>
<gene>
    <name evidence="2" type="ORF">Q31b_41600</name>
</gene>
<evidence type="ECO:0000256" key="1">
    <source>
        <dbReference type="SAM" id="MobiDB-lite"/>
    </source>
</evidence>
<proteinExistence type="predicted"/>
<comment type="caution">
    <text evidence="2">The sequence shown here is derived from an EMBL/GenBank/DDBJ whole genome shotgun (WGS) entry which is preliminary data.</text>
</comment>
<evidence type="ECO:0000313" key="3">
    <source>
        <dbReference type="Proteomes" id="UP000315471"/>
    </source>
</evidence>
<dbReference type="OrthoDB" id="5417410at2"/>
<reference evidence="2 3" key="1">
    <citation type="submission" date="2019-02" db="EMBL/GenBank/DDBJ databases">
        <title>Deep-cultivation of Planctomycetes and their phenomic and genomic characterization uncovers novel biology.</title>
        <authorList>
            <person name="Wiegand S."/>
            <person name="Jogler M."/>
            <person name="Boedeker C."/>
            <person name="Pinto D."/>
            <person name="Vollmers J."/>
            <person name="Rivas-Marin E."/>
            <person name="Kohn T."/>
            <person name="Peeters S.H."/>
            <person name="Heuer A."/>
            <person name="Rast P."/>
            <person name="Oberbeckmann S."/>
            <person name="Bunk B."/>
            <person name="Jeske O."/>
            <person name="Meyerdierks A."/>
            <person name="Storesund J.E."/>
            <person name="Kallscheuer N."/>
            <person name="Luecker S."/>
            <person name="Lage O.M."/>
            <person name="Pohl T."/>
            <person name="Merkel B.J."/>
            <person name="Hornburger P."/>
            <person name="Mueller R.-W."/>
            <person name="Bruemmer F."/>
            <person name="Labrenz M."/>
            <person name="Spormann A.M."/>
            <person name="Op Den Camp H."/>
            <person name="Overmann J."/>
            <person name="Amann R."/>
            <person name="Jetten M.S.M."/>
            <person name="Mascher T."/>
            <person name="Medema M.H."/>
            <person name="Devos D.P."/>
            <person name="Kaster A.-K."/>
            <person name="Ovreas L."/>
            <person name="Rohde M."/>
            <person name="Galperin M.Y."/>
            <person name="Jogler C."/>
        </authorList>
    </citation>
    <scope>NUCLEOTIDE SEQUENCE [LARGE SCALE GENOMIC DNA]</scope>
    <source>
        <strain evidence="2 3">Q31b</strain>
    </source>
</reference>